<keyword evidence="5" id="KW-1185">Reference proteome</keyword>
<organism evidence="4 5">
    <name type="scientific">Dactylosporangium darangshiense</name>
    <dbReference type="NCBI Taxonomy" id="579108"/>
    <lineage>
        <taxon>Bacteria</taxon>
        <taxon>Bacillati</taxon>
        <taxon>Actinomycetota</taxon>
        <taxon>Actinomycetes</taxon>
        <taxon>Micromonosporales</taxon>
        <taxon>Micromonosporaceae</taxon>
        <taxon>Dactylosporangium</taxon>
    </lineage>
</organism>
<reference evidence="5" key="1">
    <citation type="journal article" date="2019" name="Int. J. Syst. Evol. Microbiol.">
        <title>The Global Catalogue of Microorganisms (GCM) 10K type strain sequencing project: providing services to taxonomists for standard genome sequencing and annotation.</title>
        <authorList>
            <consortium name="The Broad Institute Genomics Platform"/>
            <consortium name="The Broad Institute Genome Sequencing Center for Infectious Disease"/>
            <person name="Wu L."/>
            <person name="Ma J."/>
        </authorList>
    </citation>
    <scope>NUCLEOTIDE SEQUENCE [LARGE SCALE GENOMIC DNA]</scope>
    <source>
        <strain evidence="5">JCM 17441</strain>
    </source>
</reference>
<dbReference type="Pfam" id="PF02129">
    <property type="entry name" value="Peptidase_S15"/>
    <property type="match status" value="1"/>
</dbReference>
<accession>A0ABP8D873</accession>
<evidence type="ECO:0000256" key="1">
    <source>
        <dbReference type="ARBA" id="ARBA00008645"/>
    </source>
</evidence>
<dbReference type="Proteomes" id="UP001500620">
    <property type="component" value="Unassembled WGS sequence"/>
</dbReference>
<name>A0ABP8D873_9ACTN</name>
<evidence type="ECO:0000256" key="2">
    <source>
        <dbReference type="ARBA" id="ARBA00022801"/>
    </source>
</evidence>
<proteinExistence type="inferred from homology"/>
<dbReference type="PANTHER" id="PTHR22946">
    <property type="entry name" value="DIENELACTONE HYDROLASE DOMAIN-CONTAINING PROTEIN-RELATED"/>
    <property type="match status" value="1"/>
</dbReference>
<dbReference type="Gene3D" id="3.40.50.1820">
    <property type="entry name" value="alpha/beta hydrolase"/>
    <property type="match status" value="2"/>
</dbReference>
<sequence length="341" mass="35403">MTWVGVEGIEGVMDLLFADRPVTDGPRAAMSTPVFDSDGVRLPSVLLTPAGDGPHPLVVMLNGFPGNERNADVAQALRRVGFAVLTFHYRGSWGTGGEWSWGNVLADVRNVLASVREGALSEADAGRLSADAGQISVDAGRPLVDAGRLSVDAGRLSVDAGRPLVDAGRPLVDARQISVDTGQISLVGHSLGGFAALMTAAGDPHIRAVAAIAAFDLGAAGQLAAVDPARRVAYEAAFGEELLPLTGTSGPALVAEMRQAGAAWGLAALAERLGDRPVLLVGADRDTVAEPDVHFRPLVDAYAHLPGFRHARFDTDHALSDSRVGLTTTLASFLTAPRSTT</sequence>
<evidence type="ECO:0000313" key="5">
    <source>
        <dbReference type="Proteomes" id="UP001500620"/>
    </source>
</evidence>
<dbReference type="SUPFAM" id="SSF53474">
    <property type="entry name" value="alpha/beta-Hydrolases"/>
    <property type="match status" value="1"/>
</dbReference>
<comment type="similarity">
    <text evidence="1">Belongs to the AB hydrolase superfamily.</text>
</comment>
<feature type="domain" description="Xaa-Pro dipeptidyl-peptidase-like" evidence="3">
    <location>
        <begin position="38"/>
        <end position="214"/>
    </location>
</feature>
<keyword evidence="2" id="KW-0378">Hydrolase</keyword>
<evidence type="ECO:0000259" key="3">
    <source>
        <dbReference type="Pfam" id="PF02129"/>
    </source>
</evidence>
<dbReference type="PANTHER" id="PTHR22946:SF9">
    <property type="entry name" value="POLYKETIDE TRANSFERASE AF380"/>
    <property type="match status" value="1"/>
</dbReference>
<comment type="caution">
    <text evidence="4">The sequence shown here is derived from an EMBL/GenBank/DDBJ whole genome shotgun (WGS) entry which is preliminary data.</text>
</comment>
<dbReference type="InterPro" id="IPR000383">
    <property type="entry name" value="Xaa-Pro-like_dom"/>
</dbReference>
<dbReference type="EMBL" id="BAABAT010000008">
    <property type="protein sequence ID" value="GAA4249701.1"/>
    <property type="molecule type" value="Genomic_DNA"/>
</dbReference>
<protein>
    <recommendedName>
        <fullName evidence="3">Xaa-Pro dipeptidyl-peptidase-like domain-containing protein</fullName>
    </recommendedName>
</protein>
<dbReference type="InterPro" id="IPR050261">
    <property type="entry name" value="FrsA_esterase"/>
</dbReference>
<dbReference type="InterPro" id="IPR029058">
    <property type="entry name" value="AB_hydrolase_fold"/>
</dbReference>
<gene>
    <name evidence="4" type="ORF">GCM10022255_034860</name>
</gene>
<evidence type="ECO:0000313" key="4">
    <source>
        <dbReference type="EMBL" id="GAA4249701.1"/>
    </source>
</evidence>